<dbReference type="Proteomes" id="UP000002668">
    <property type="component" value="Genome"/>
</dbReference>
<protein>
    <submittedName>
        <fullName evidence="1">Predicted protein</fullName>
    </submittedName>
</protein>
<name>E4ZIB8_LEPMJ</name>
<dbReference type="HOGENOM" id="CLU_3351245_0_0_1"/>
<dbReference type="VEuPathDB" id="FungiDB:LEMA_uP058130.1"/>
<keyword evidence="2" id="KW-1185">Reference proteome</keyword>
<evidence type="ECO:0000313" key="2">
    <source>
        <dbReference type="Proteomes" id="UP000002668"/>
    </source>
</evidence>
<sequence>MQPGEFPIEKQQGSGPRCGLGGIITKTHFGGGDAAEN</sequence>
<dbReference type="AlphaFoldDB" id="E4ZIB8"/>
<dbReference type="EMBL" id="FP929065">
    <property type="protein sequence ID" value="CBX90779.1"/>
    <property type="molecule type" value="Genomic_DNA"/>
</dbReference>
<accession>E4ZIB8</accession>
<proteinExistence type="predicted"/>
<reference evidence="2" key="1">
    <citation type="journal article" date="2011" name="Nat. Commun.">
        <title>Effector diversification within compartments of the Leptosphaeria maculans genome affected by Repeat-Induced Point mutations.</title>
        <authorList>
            <person name="Rouxel T."/>
            <person name="Grandaubert J."/>
            <person name="Hane J.K."/>
            <person name="Hoede C."/>
            <person name="van de Wouw A.P."/>
            <person name="Couloux A."/>
            <person name="Dominguez V."/>
            <person name="Anthouard V."/>
            <person name="Bally P."/>
            <person name="Bourras S."/>
            <person name="Cozijnsen A.J."/>
            <person name="Ciuffetti L.M."/>
            <person name="Degrave A."/>
            <person name="Dilmaghani A."/>
            <person name="Duret L."/>
            <person name="Fudal I."/>
            <person name="Goodwin S.B."/>
            <person name="Gout L."/>
            <person name="Glaser N."/>
            <person name="Linglin J."/>
            <person name="Kema G.H.J."/>
            <person name="Lapalu N."/>
            <person name="Lawrence C.B."/>
            <person name="May K."/>
            <person name="Meyer M."/>
            <person name="Ollivier B."/>
            <person name="Poulain J."/>
            <person name="Schoch C.L."/>
            <person name="Simon A."/>
            <person name="Spatafora J.W."/>
            <person name="Stachowiak A."/>
            <person name="Turgeon B.G."/>
            <person name="Tyler B.M."/>
            <person name="Vincent D."/>
            <person name="Weissenbach J."/>
            <person name="Amselem J."/>
            <person name="Quesneville H."/>
            <person name="Oliver R.P."/>
            <person name="Wincker P."/>
            <person name="Balesdent M.-H."/>
            <person name="Howlett B.J."/>
        </authorList>
    </citation>
    <scope>NUCLEOTIDE SEQUENCE [LARGE SCALE GENOMIC DNA]</scope>
    <source>
        <strain evidence="2">JN3 / isolate v23.1.3 / race Av1-4-5-6-7-8</strain>
    </source>
</reference>
<dbReference type="InParanoid" id="E4ZIB8"/>
<gene>
    <name evidence="1" type="ORF">LEMA_uP058130.1</name>
</gene>
<organism evidence="2">
    <name type="scientific">Leptosphaeria maculans (strain JN3 / isolate v23.1.3 / race Av1-4-5-6-7-8)</name>
    <name type="common">Blackleg fungus</name>
    <name type="synonym">Phoma lingam</name>
    <dbReference type="NCBI Taxonomy" id="985895"/>
    <lineage>
        <taxon>Eukaryota</taxon>
        <taxon>Fungi</taxon>
        <taxon>Dikarya</taxon>
        <taxon>Ascomycota</taxon>
        <taxon>Pezizomycotina</taxon>
        <taxon>Dothideomycetes</taxon>
        <taxon>Pleosporomycetidae</taxon>
        <taxon>Pleosporales</taxon>
        <taxon>Pleosporineae</taxon>
        <taxon>Leptosphaeriaceae</taxon>
        <taxon>Plenodomus</taxon>
        <taxon>Plenodomus lingam/Leptosphaeria maculans species complex</taxon>
    </lineage>
</organism>
<evidence type="ECO:0000313" key="1">
    <source>
        <dbReference type="EMBL" id="CBX90779.1"/>
    </source>
</evidence>